<evidence type="ECO:0000256" key="1">
    <source>
        <dbReference type="ARBA" id="ARBA00005662"/>
    </source>
</evidence>
<dbReference type="Proteomes" id="UP000562984">
    <property type="component" value="Unassembled WGS sequence"/>
</dbReference>
<dbReference type="RefSeq" id="WP_171199884.1">
    <property type="nucleotide sequence ID" value="NZ_JABEND010000005.1"/>
</dbReference>
<dbReference type="Gene3D" id="3.60.21.10">
    <property type="match status" value="1"/>
</dbReference>
<feature type="compositionally biased region" description="Low complexity" evidence="2">
    <location>
        <begin position="147"/>
        <end position="188"/>
    </location>
</feature>
<feature type="region of interest" description="Disordered" evidence="2">
    <location>
        <begin position="77"/>
        <end position="188"/>
    </location>
</feature>
<dbReference type="CDD" id="cd07381">
    <property type="entry name" value="MPP_CapA"/>
    <property type="match status" value="1"/>
</dbReference>
<feature type="region of interest" description="Disordered" evidence="2">
    <location>
        <begin position="1"/>
        <end position="26"/>
    </location>
</feature>
<evidence type="ECO:0000259" key="4">
    <source>
        <dbReference type="SMART" id="SM00854"/>
    </source>
</evidence>
<gene>
    <name evidence="5" type="ORF">HKD39_10890</name>
</gene>
<protein>
    <recommendedName>
        <fullName evidence="4">Capsule synthesis protein CapA domain-containing protein</fullName>
    </recommendedName>
</protein>
<keyword evidence="3" id="KW-0812">Transmembrane</keyword>
<feature type="compositionally biased region" description="Low complexity" evidence="2">
    <location>
        <begin position="219"/>
        <end position="231"/>
    </location>
</feature>
<evidence type="ECO:0000256" key="3">
    <source>
        <dbReference type="SAM" id="Phobius"/>
    </source>
</evidence>
<evidence type="ECO:0000313" key="5">
    <source>
        <dbReference type="EMBL" id="NNG36211.1"/>
    </source>
</evidence>
<feature type="transmembrane region" description="Helical" evidence="3">
    <location>
        <begin position="35"/>
        <end position="57"/>
    </location>
</feature>
<keyword evidence="6" id="KW-1185">Reference proteome</keyword>
<feature type="region of interest" description="Disordered" evidence="2">
    <location>
        <begin position="214"/>
        <end position="240"/>
    </location>
</feature>
<dbReference type="SMART" id="SM00854">
    <property type="entry name" value="PGA_cap"/>
    <property type="match status" value="1"/>
</dbReference>
<dbReference type="AlphaFoldDB" id="A0A849AAQ4"/>
<dbReference type="PANTHER" id="PTHR33393:SF13">
    <property type="entry name" value="PGA BIOSYNTHESIS PROTEIN CAPA"/>
    <property type="match status" value="1"/>
</dbReference>
<dbReference type="InterPro" id="IPR019079">
    <property type="entry name" value="Capsule_synth_CapA"/>
</dbReference>
<evidence type="ECO:0000256" key="2">
    <source>
        <dbReference type="SAM" id="MobiDB-lite"/>
    </source>
</evidence>
<accession>A0A849AAQ4</accession>
<comment type="caution">
    <text evidence="5">The sequence shown here is derived from an EMBL/GenBank/DDBJ whole genome shotgun (WGS) entry which is preliminary data.</text>
</comment>
<dbReference type="PANTHER" id="PTHR33393">
    <property type="entry name" value="POLYGLUTAMINE SYNTHESIS ACCESSORY PROTEIN RV0574C-RELATED"/>
    <property type="match status" value="1"/>
</dbReference>
<feature type="compositionally biased region" description="Low complexity" evidence="2">
    <location>
        <begin position="122"/>
        <end position="139"/>
    </location>
</feature>
<feature type="compositionally biased region" description="Polar residues" evidence="2">
    <location>
        <begin position="77"/>
        <end position="89"/>
    </location>
</feature>
<keyword evidence="3" id="KW-1133">Transmembrane helix</keyword>
<dbReference type="Pfam" id="PF09587">
    <property type="entry name" value="PGA_cap"/>
    <property type="match status" value="1"/>
</dbReference>
<proteinExistence type="inferred from homology"/>
<keyword evidence="3" id="KW-0472">Membrane</keyword>
<evidence type="ECO:0000313" key="6">
    <source>
        <dbReference type="Proteomes" id="UP000562984"/>
    </source>
</evidence>
<feature type="compositionally biased region" description="Low complexity" evidence="2">
    <location>
        <begin position="98"/>
        <end position="113"/>
    </location>
</feature>
<comment type="similarity">
    <text evidence="1">Belongs to the CapA family.</text>
</comment>
<feature type="domain" description="Capsule synthesis protein CapA" evidence="4">
    <location>
        <begin position="245"/>
        <end position="493"/>
    </location>
</feature>
<dbReference type="InterPro" id="IPR052169">
    <property type="entry name" value="CW_Biosynth-Accessory"/>
</dbReference>
<organism evidence="5 6">
    <name type="scientific">Nakamurella aerolata</name>
    <dbReference type="NCBI Taxonomy" id="1656892"/>
    <lineage>
        <taxon>Bacteria</taxon>
        <taxon>Bacillati</taxon>
        <taxon>Actinomycetota</taxon>
        <taxon>Actinomycetes</taxon>
        <taxon>Nakamurellales</taxon>
        <taxon>Nakamurellaceae</taxon>
        <taxon>Nakamurella</taxon>
    </lineage>
</organism>
<name>A0A849AAQ4_9ACTN</name>
<reference evidence="5 6" key="1">
    <citation type="submission" date="2020-05" db="EMBL/GenBank/DDBJ databases">
        <title>Nakamurella sp. DB0629 isolated from air conditioner.</title>
        <authorList>
            <person name="Kim D.H."/>
            <person name="Kim D.-U."/>
        </authorList>
    </citation>
    <scope>NUCLEOTIDE SEQUENCE [LARGE SCALE GENOMIC DNA]</scope>
    <source>
        <strain evidence="5 6">DB0629</strain>
    </source>
</reference>
<sequence length="574" mass="59257">MTGRHRQRNAGRWVPDYGAAPSAAPRRPIPRTWRVVLLAALTTVLVVGAAVVASGMFRSKQSESPNLAANLPATLSTSTAAGPNATSGVTAPPLDEGPMTTASASAAPKSPATVDSARYRQPTPADVEATPATPAAPAPGQTGNTDANPTAANSAPSKAKAPSRSQSKAPAAKGPASKTAANKGANNASASKAAASKAAANKAAASKAAANKAADKAANKAPTKAADQAANPPLKRSQAPAPSIQLAFTGDMLTHDRIIKQAASDARAARRPGYAFDRMLSSVAPVVSSADFAVCHQETVIAGPSNERVGGYPSFRAPYELAAAEKAAGWDACSTASNHTTDHGQSGVNETLDALDANGIQHTGSYRSAEEEATQTVYDVNGVLVGHLSMTYGNNSGASPNPWSVDKINVEWAKEQAAQMKSRGVDIVVASVHDGVEQQQEPSPEQRTTDAALLSSPDIDLVIGAHAHVVQPISQVADGRYIVYGLGNFLAIQSSSSTASDAEAGINRDGIVVLPTFTKGNDGRYRVTQMGYVPTFVTLDGYRVELAPERSRERVSQIVNSGGAKVQDLTDSFR</sequence>
<dbReference type="SUPFAM" id="SSF56300">
    <property type="entry name" value="Metallo-dependent phosphatases"/>
    <property type="match status" value="1"/>
</dbReference>
<dbReference type="EMBL" id="JABEND010000005">
    <property type="protein sequence ID" value="NNG36211.1"/>
    <property type="molecule type" value="Genomic_DNA"/>
</dbReference>
<dbReference type="InterPro" id="IPR029052">
    <property type="entry name" value="Metallo-depent_PP-like"/>
</dbReference>